<name>A0A3M2KRC3_9NOCA</name>
<gene>
    <name evidence="3" type="ORF">EBN03_31285</name>
</gene>
<evidence type="ECO:0000256" key="2">
    <source>
        <dbReference type="SAM" id="Phobius"/>
    </source>
</evidence>
<feature type="region of interest" description="Disordered" evidence="1">
    <location>
        <begin position="1"/>
        <end position="20"/>
    </location>
</feature>
<keyword evidence="2" id="KW-0472">Membrane</keyword>
<feature type="transmembrane region" description="Helical" evidence="2">
    <location>
        <begin position="165"/>
        <end position="183"/>
    </location>
</feature>
<feature type="transmembrane region" description="Helical" evidence="2">
    <location>
        <begin position="48"/>
        <end position="75"/>
    </location>
</feature>
<keyword evidence="4" id="KW-1185">Reference proteome</keyword>
<feature type="transmembrane region" description="Helical" evidence="2">
    <location>
        <begin position="87"/>
        <end position="104"/>
    </location>
</feature>
<protein>
    <submittedName>
        <fullName evidence="3">DUF3159 domain-containing protein</fullName>
    </submittedName>
</protein>
<accession>A0A3M2KRC3</accession>
<evidence type="ECO:0000313" key="4">
    <source>
        <dbReference type="Proteomes" id="UP000279275"/>
    </source>
</evidence>
<sequence>MTIPPEPSTPAPPGPGTTSAAVPGMRALWSKVREMGGARHLVDGAAPVLGYVAGFSMAGIVAGITAAVGTALIVGVVRLRHGDRPKVVAVSTAIVLVFSALAATTGQGRDFFLPPLILYAALTVAFALSLAATPLTLPICRKLRIEPIETSDPAARARLHRRLTAAWAVFCAAHVLIMTPVYLADNVVLLGTLALILNKPALLTASAGTWVWVRGSGRRSSAHT</sequence>
<feature type="compositionally biased region" description="Pro residues" evidence="1">
    <location>
        <begin position="1"/>
        <end position="15"/>
    </location>
</feature>
<evidence type="ECO:0000313" key="3">
    <source>
        <dbReference type="EMBL" id="RMI28182.1"/>
    </source>
</evidence>
<comment type="caution">
    <text evidence="3">The sequence shown here is derived from an EMBL/GenBank/DDBJ whole genome shotgun (WGS) entry which is preliminary data.</text>
</comment>
<dbReference type="AlphaFoldDB" id="A0A3M2KRC3"/>
<dbReference type="EMBL" id="RFFH01000024">
    <property type="protein sequence ID" value="RMI28182.1"/>
    <property type="molecule type" value="Genomic_DNA"/>
</dbReference>
<dbReference type="RefSeq" id="WP_122191772.1">
    <property type="nucleotide sequence ID" value="NZ_RFFH01000024.1"/>
</dbReference>
<dbReference type="Pfam" id="PF11361">
    <property type="entry name" value="DUF3159"/>
    <property type="match status" value="1"/>
</dbReference>
<keyword evidence="2" id="KW-1133">Transmembrane helix</keyword>
<evidence type="ECO:0000256" key="1">
    <source>
        <dbReference type="SAM" id="MobiDB-lite"/>
    </source>
</evidence>
<proteinExistence type="predicted"/>
<dbReference type="InterPro" id="IPR016566">
    <property type="entry name" value="UCP010219"/>
</dbReference>
<organism evidence="3 4">
    <name type="scientific">Nocardia stercoris</name>
    <dbReference type="NCBI Taxonomy" id="2483361"/>
    <lineage>
        <taxon>Bacteria</taxon>
        <taxon>Bacillati</taxon>
        <taxon>Actinomycetota</taxon>
        <taxon>Actinomycetes</taxon>
        <taxon>Mycobacteriales</taxon>
        <taxon>Nocardiaceae</taxon>
        <taxon>Nocardia</taxon>
    </lineage>
</organism>
<dbReference type="Proteomes" id="UP000279275">
    <property type="component" value="Unassembled WGS sequence"/>
</dbReference>
<feature type="transmembrane region" description="Helical" evidence="2">
    <location>
        <begin position="116"/>
        <end position="137"/>
    </location>
</feature>
<dbReference type="OrthoDB" id="4548684at2"/>
<keyword evidence="2" id="KW-0812">Transmembrane</keyword>
<feature type="transmembrane region" description="Helical" evidence="2">
    <location>
        <begin position="189"/>
        <end position="213"/>
    </location>
</feature>
<reference evidence="3 4" key="1">
    <citation type="submission" date="2018-10" db="EMBL/GenBank/DDBJ databases">
        <title>Isolation from cow dung.</title>
        <authorList>
            <person name="Ling L."/>
        </authorList>
    </citation>
    <scope>NUCLEOTIDE SEQUENCE [LARGE SCALE GENOMIC DNA]</scope>
    <source>
        <strain evidence="3 4">NEAU-LL90</strain>
    </source>
</reference>